<gene>
    <name evidence="1" type="ORF">CDL15_Pgr017057</name>
</gene>
<proteinExistence type="predicted"/>
<accession>A0A218WXY3</accession>
<sequence>MTLICRSSVSPLGRLLVHWGCPGLAMRDSSFRVQCIRTPRNGESESTVVLAACCSCDPDTISKSWGLLAMCKHRPRYEAFRTPVDHAWAYRDILKDVTAAILVVRRACRHRTLLVKVP</sequence>
<name>A0A218WXY3_PUNGR</name>
<reference evidence="2" key="1">
    <citation type="journal article" date="2017" name="Plant J.">
        <title>The pomegranate (Punica granatum L.) genome and the genomics of punicalagin biosynthesis.</title>
        <authorList>
            <person name="Qin G."/>
            <person name="Xu C."/>
            <person name="Ming R."/>
            <person name="Tang H."/>
            <person name="Guyot R."/>
            <person name="Kramer E.M."/>
            <person name="Hu Y."/>
            <person name="Yi X."/>
            <person name="Qi Y."/>
            <person name="Xu X."/>
            <person name="Gao Z."/>
            <person name="Pan H."/>
            <person name="Jian J."/>
            <person name="Tian Y."/>
            <person name="Yue Z."/>
            <person name="Xu Y."/>
        </authorList>
    </citation>
    <scope>NUCLEOTIDE SEQUENCE [LARGE SCALE GENOMIC DNA]</scope>
    <source>
        <strain evidence="2">cv. Dabenzi</strain>
    </source>
</reference>
<protein>
    <submittedName>
        <fullName evidence="1">Uncharacterized protein</fullName>
    </submittedName>
</protein>
<evidence type="ECO:0000313" key="1">
    <source>
        <dbReference type="EMBL" id="OWM77657.1"/>
    </source>
</evidence>
<comment type="caution">
    <text evidence="1">The sequence shown here is derived from an EMBL/GenBank/DDBJ whole genome shotgun (WGS) entry which is preliminary data.</text>
</comment>
<evidence type="ECO:0000313" key="2">
    <source>
        <dbReference type="Proteomes" id="UP000197138"/>
    </source>
</evidence>
<dbReference type="EMBL" id="MTKT01002534">
    <property type="protein sequence ID" value="OWM77657.1"/>
    <property type="molecule type" value="Genomic_DNA"/>
</dbReference>
<dbReference type="AlphaFoldDB" id="A0A218WXY3"/>
<dbReference type="Proteomes" id="UP000197138">
    <property type="component" value="Unassembled WGS sequence"/>
</dbReference>
<organism evidence="1 2">
    <name type="scientific">Punica granatum</name>
    <name type="common">Pomegranate</name>
    <dbReference type="NCBI Taxonomy" id="22663"/>
    <lineage>
        <taxon>Eukaryota</taxon>
        <taxon>Viridiplantae</taxon>
        <taxon>Streptophyta</taxon>
        <taxon>Embryophyta</taxon>
        <taxon>Tracheophyta</taxon>
        <taxon>Spermatophyta</taxon>
        <taxon>Magnoliopsida</taxon>
        <taxon>eudicotyledons</taxon>
        <taxon>Gunneridae</taxon>
        <taxon>Pentapetalae</taxon>
        <taxon>rosids</taxon>
        <taxon>malvids</taxon>
        <taxon>Myrtales</taxon>
        <taxon>Lythraceae</taxon>
        <taxon>Punica</taxon>
    </lineage>
</organism>